<dbReference type="EMBL" id="DWZA01000091">
    <property type="protein sequence ID" value="HJA71980.1"/>
    <property type="molecule type" value="Genomic_DNA"/>
</dbReference>
<reference evidence="2" key="1">
    <citation type="journal article" date="2021" name="PeerJ">
        <title>Extensive microbial diversity within the chicken gut microbiome revealed by metagenomics and culture.</title>
        <authorList>
            <person name="Gilroy R."/>
            <person name="Ravi A."/>
            <person name="Getino M."/>
            <person name="Pursley I."/>
            <person name="Horton D.L."/>
            <person name="Alikhan N.F."/>
            <person name="Baker D."/>
            <person name="Gharbi K."/>
            <person name="Hall N."/>
            <person name="Watson M."/>
            <person name="Adriaenssens E.M."/>
            <person name="Foster-Nyarko E."/>
            <person name="Jarju S."/>
            <person name="Secka A."/>
            <person name="Antonio M."/>
            <person name="Oren A."/>
            <person name="Chaudhuri R.R."/>
            <person name="La Ragione R."/>
            <person name="Hildebrand F."/>
            <person name="Pallen M.J."/>
        </authorList>
    </citation>
    <scope>NUCLEOTIDE SEQUENCE</scope>
    <source>
        <strain evidence="2">CHK178-16964</strain>
    </source>
</reference>
<proteinExistence type="predicted"/>
<dbReference type="Proteomes" id="UP000823900">
    <property type="component" value="Unassembled WGS sequence"/>
</dbReference>
<name>A0A9D2KQ07_9FIRM</name>
<dbReference type="PROSITE" id="PS51671">
    <property type="entry name" value="ACT"/>
    <property type="match status" value="1"/>
</dbReference>
<organism evidence="2 3">
    <name type="scientific">Candidatus Lachnoclostridium stercoravium</name>
    <dbReference type="NCBI Taxonomy" id="2838633"/>
    <lineage>
        <taxon>Bacteria</taxon>
        <taxon>Bacillati</taxon>
        <taxon>Bacillota</taxon>
        <taxon>Clostridia</taxon>
        <taxon>Lachnospirales</taxon>
        <taxon>Lachnospiraceae</taxon>
    </lineage>
</organism>
<dbReference type="PANTHER" id="PTHR40099">
    <property type="entry name" value="ACETOLACTATE SYNTHASE, SMALL SUBUNIT"/>
    <property type="match status" value="1"/>
</dbReference>
<dbReference type="Gene3D" id="3.30.2130.10">
    <property type="entry name" value="VC0802-like"/>
    <property type="match status" value="1"/>
</dbReference>
<dbReference type="CDD" id="cd04882">
    <property type="entry name" value="ACT_Bt0572_2"/>
    <property type="match status" value="1"/>
</dbReference>
<evidence type="ECO:0000259" key="1">
    <source>
        <dbReference type="PROSITE" id="PS51671"/>
    </source>
</evidence>
<dbReference type="PANTHER" id="PTHR40099:SF1">
    <property type="entry name" value="ACETOLACTATE SYNTHASE, SMALL SUBUNIT"/>
    <property type="match status" value="1"/>
</dbReference>
<reference evidence="2" key="2">
    <citation type="submission" date="2021-04" db="EMBL/GenBank/DDBJ databases">
        <authorList>
            <person name="Gilroy R."/>
        </authorList>
    </citation>
    <scope>NUCLEOTIDE SEQUENCE</scope>
    <source>
        <strain evidence="2">CHK178-16964</strain>
    </source>
</reference>
<dbReference type="InterPro" id="IPR045739">
    <property type="entry name" value="ACT_dom_pair"/>
</dbReference>
<dbReference type="SUPFAM" id="SSF55021">
    <property type="entry name" value="ACT-like"/>
    <property type="match status" value="2"/>
</dbReference>
<protein>
    <submittedName>
        <fullName evidence="2">Acetolactate synthase</fullName>
    </submittedName>
</protein>
<sequence>MTINQISVFLENKPGQLAEFTRLLEENRIDMRALSIAETQDFGILRLIVDDPYKTVNVAKDAGYVCAVTPVLAVEISDKPGSLVKMLTALGESGINVEYTYAFITRKKDVAYMVFRVNDPEKASGVLVRNKIRPLAQDDLSVLFGGN</sequence>
<accession>A0A9D2KQ07</accession>
<dbReference type="Pfam" id="PF19571">
    <property type="entry name" value="ACT_8"/>
    <property type="match status" value="1"/>
</dbReference>
<comment type="caution">
    <text evidence="2">The sequence shown here is derived from an EMBL/GenBank/DDBJ whole genome shotgun (WGS) entry which is preliminary data.</text>
</comment>
<dbReference type="InterPro" id="IPR045865">
    <property type="entry name" value="ACT-like_dom_sf"/>
</dbReference>
<evidence type="ECO:0000313" key="3">
    <source>
        <dbReference type="Proteomes" id="UP000823900"/>
    </source>
</evidence>
<gene>
    <name evidence="2" type="ORF">IAA07_10485</name>
</gene>
<dbReference type="AlphaFoldDB" id="A0A9D2KQ07"/>
<feature type="domain" description="ACT" evidence="1">
    <location>
        <begin position="71"/>
        <end position="147"/>
    </location>
</feature>
<evidence type="ECO:0000313" key="2">
    <source>
        <dbReference type="EMBL" id="HJA71980.1"/>
    </source>
</evidence>
<dbReference type="InterPro" id="IPR002912">
    <property type="entry name" value="ACT_dom"/>
</dbReference>